<accession>A0A9X1KML1</accession>
<sequence length="80" mass="9258">MLEASKEEDGKDYAIPTDMYRHICNKYVHLSAHYGGLDALYSKTGDHYLLGDYGFVNYPVPYTIDEKGNVTYQRKIYANR</sequence>
<reference evidence="1 2" key="1">
    <citation type="journal article" date="2023" name="Antonie Van Leeuwenhoek">
        <title>Flavobacterium potami sp. nov., a multi-metal resistance genes harbouring bacterium isolated from shallow river silt.</title>
        <authorList>
            <person name="Li S."/>
            <person name="Mao S."/>
            <person name="Mu W."/>
            <person name="Guo B."/>
            <person name="Li C."/>
            <person name="Zhu Q."/>
            <person name="Hou X."/>
            <person name="Zhao Y."/>
            <person name="Wei S."/>
            <person name="Liu H."/>
            <person name="Liu A."/>
        </authorList>
    </citation>
    <scope>NUCLEOTIDE SEQUENCE [LARGE SCALE GENOMIC DNA]</scope>
    <source>
        <strain evidence="1 2">17A</strain>
    </source>
</reference>
<gene>
    <name evidence="1" type="ORF">K6T82_02060</name>
</gene>
<dbReference type="RefSeq" id="WP_223704353.1">
    <property type="nucleotide sequence ID" value="NZ_JAINUY010000001.1"/>
</dbReference>
<comment type="caution">
    <text evidence="1">The sequence shown here is derived from an EMBL/GenBank/DDBJ whole genome shotgun (WGS) entry which is preliminary data.</text>
</comment>
<organism evidence="1 2">
    <name type="scientific">Flavobacterium potami</name>
    <dbReference type="NCBI Taxonomy" id="2872310"/>
    <lineage>
        <taxon>Bacteria</taxon>
        <taxon>Pseudomonadati</taxon>
        <taxon>Bacteroidota</taxon>
        <taxon>Flavobacteriia</taxon>
        <taxon>Flavobacteriales</taxon>
        <taxon>Flavobacteriaceae</taxon>
        <taxon>Flavobacterium</taxon>
    </lineage>
</organism>
<proteinExistence type="predicted"/>
<keyword evidence="2" id="KW-1185">Reference proteome</keyword>
<evidence type="ECO:0000313" key="1">
    <source>
        <dbReference type="EMBL" id="MBZ4033533.1"/>
    </source>
</evidence>
<evidence type="ECO:0000313" key="2">
    <source>
        <dbReference type="Proteomes" id="UP001139366"/>
    </source>
</evidence>
<dbReference type="AlphaFoldDB" id="A0A9X1KML1"/>
<dbReference type="EMBL" id="JAINUY010000001">
    <property type="protein sequence ID" value="MBZ4033533.1"/>
    <property type="molecule type" value="Genomic_DNA"/>
</dbReference>
<name>A0A9X1KML1_9FLAO</name>
<protein>
    <submittedName>
        <fullName evidence="1">Uncharacterized protein</fullName>
    </submittedName>
</protein>
<dbReference type="Proteomes" id="UP001139366">
    <property type="component" value="Unassembled WGS sequence"/>
</dbReference>